<dbReference type="InterPro" id="IPR013108">
    <property type="entry name" value="Amidohydro_3"/>
</dbReference>
<comment type="caution">
    <text evidence="2">The sequence shown here is derived from an EMBL/GenBank/DDBJ whole genome shotgun (WGS) entry which is preliminary data.</text>
</comment>
<accession>A0A1Q8QXG1</accession>
<dbReference type="InterPro" id="IPR033932">
    <property type="entry name" value="YtcJ-like"/>
</dbReference>
<keyword evidence="3" id="KW-1185">Reference proteome</keyword>
<dbReference type="EMBL" id="MLBF01000012">
    <property type="protein sequence ID" value="OLN32032.1"/>
    <property type="molecule type" value="Genomic_DNA"/>
</dbReference>
<dbReference type="Gene3D" id="3.10.310.70">
    <property type="match status" value="1"/>
</dbReference>
<dbReference type="SUPFAM" id="SSF51338">
    <property type="entry name" value="Composite domain of metallo-dependent hydrolases"/>
    <property type="match status" value="1"/>
</dbReference>
<dbReference type="PANTHER" id="PTHR22642">
    <property type="entry name" value="IMIDAZOLONEPROPIONASE"/>
    <property type="match status" value="1"/>
</dbReference>
<evidence type="ECO:0000259" key="1">
    <source>
        <dbReference type="Pfam" id="PF07969"/>
    </source>
</evidence>
<organism evidence="2 3">
    <name type="scientific">Desulfosporosinus metallidurans</name>
    <dbReference type="NCBI Taxonomy" id="1888891"/>
    <lineage>
        <taxon>Bacteria</taxon>
        <taxon>Bacillati</taxon>
        <taxon>Bacillota</taxon>
        <taxon>Clostridia</taxon>
        <taxon>Eubacteriales</taxon>
        <taxon>Desulfitobacteriaceae</taxon>
        <taxon>Desulfosporosinus</taxon>
    </lineage>
</organism>
<dbReference type="AlphaFoldDB" id="A0A1Q8QXG1"/>
<dbReference type="Gene3D" id="3.20.20.140">
    <property type="entry name" value="Metal-dependent hydrolases"/>
    <property type="match status" value="1"/>
</dbReference>
<reference evidence="2 3" key="1">
    <citation type="submission" date="2016-09" db="EMBL/GenBank/DDBJ databases">
        <title>Complete genome of Desulfosporosinus sp. OL.</title>
        <authorList>
            <person name="Mardanov A."/>
            <person name="Beletsky A."/>
            <person name="Panova A."/>
            <person name="Karnachuk O."/>
            <person name="Ravin N."/>
        </authorList>
    </citation>
    <scope>NUCLEOTIDE SEQUENCE [LARGE SCALE GENOMIC DNA]</scope>
    <source>
        <strain evidence="2 3">OL</strain>
    </source>
</reference>
<dbReference type="OrthoDB" id="9767366at2"/>
<gene>
    <name evidence="2" type="ORF">DSOL_2125</name>
</gene>
<evidence type="ECO:0000313" key="2">
    <source>
        <dbReference type="EMBL" id="OLN32032.1"/>
    </source>
</evidence>
<proteinExistence type="predicted"/>
<dbReference type="InterPro" id="IPR032466">
    <property type="entry name" value="Metal_Hydrolase"/>
</dbReference>
<evidence type="ECO:0000313" key="3">
    <source>
        <dbReference type="Proteomes" id="UP000186102"/>
    </source>
</evidence>
<dbReference type="CDD" id="cd01300">
    <property type="entry name" value="YtcJ_like"/>
    <property type="match status" value="1"/>
</dbReference>
<dbReference type="InterPro" id="IPR011059">
    <property type="entry name" value="Metal-dep_hydrolase_composite"/>
</dbReference>
<dbReference type="SUPFAM" id="SSF51556">
    <property type="entry name" value="Metallo-dependent hydrolases"/>
    <property type="match status" value="1"/>
</dbReference>
<sequence length="523" mass="58521">MRIYENGEFISCEDENRIFHVLIEDHGKIVHIGDRISDEYAGIKERVDLGGKCVVPAFADTHLHFASFALFQSTVDVRTARDFNEMGDIINGYRTSYPQEKLILGFGCSAHTVKEKRLPERADLDKISNIPLLLVKYDGHAAVANTALQAKFPESIQRSLGFNRETGWLYHQAFYDGVNYITGSVSPFKVLKNLINGADYLARRGIGLVHTVEGVGFPRDIDVDMMRVAAHGLPLNFRIYFQTMDVDKVLRRKMPRIGGCFATALDGCFGSEDAALSQPYSNNSNNKGVLVYTQQTVNDFVKRANRQELQVSMHAIGDAAVEQAIVAYEEVLKDHPRTDHRHIIIHADLIPPSLLERAAKLGLHFAVQSPFLYWEQEPISYLEQILGKRMNDLIPLKSMLEYGVTIASSSDAPCTLPNPMHGIFAACRHPNSEQRISVLDALRMHTNWPARLSFDEATRGTLTEGKMADLVVLDKNPLTVPPEKLTEIQVVDLYIEGRKYEGPPANSLGLLMEAAKNKFILGK</sequence>
<dbReference type="Gene3D" id="2.30.40.10">
    <property type="entry name" value="Urease, subunit C, domain 1"/>
    <property type="match status" value="1"/>
</dbReference>
<dbReference type="Pfam" id="PF07969">
    <property type="entry name" value="Amidohydro_3"/>
    <property type="match status" value="1"/>
</dbReference>
<feature type="domain" description="Amidohydrolase 3" evidence="1">
    <location>
        <begin position="47"/>
        <end position="498"/>
    </location>
</feature>
<dbReference type="Proteomes" id="UP000186102">
    <property type="component" value="Unassembled WGS sequence"/>
</dbReference>
<name>A0A1Q8QXG1_9FIRM</name>
<dbReference type="STRING" id="1888891.DSOL_2125"/>
<protein>
    <submittedName>
        <fullName evidence="2">Exoenzymes regulatory protein AepA</fullName>
    </submittedName>
</protein>
<dbReference type="PANTHER" id="PTHR22642:SF22">
    <property type="entry name" value="EXOENZYMES REGULATORY PROTEIN AEPA"/>
    <property type="match status" value="1"/>
</dbReference>
<dbReference type="RefSeq" id="WP_075364762.1">
    <property type="nucleotide sequence ID" value="NZ_MLBF01000012.1"/>
</dbReference>
<dbReference type="GO" id="GO:0016810">
    <property type="term" value="F:hydrolase activity, acting on carbon-nitrogen (but not peptide) bonds"/>
    <property type="evidence" value="ECO:0007669"/>
    <property type="project" value="InterPro"/>
</dbReference>